<dbReference type="EMBL" id="MU277197">
    <property type="protein sequence ID" value="KAI0064949.1"/>
    <property type="molecule type" value="Genomic_DNA"/>
</dbReference>
<accession>A0ACB8T8X8</accession>
<gene>
    <name evidence="1" type="ORF">BV25DRAFT_1799656</name>
</gene>
<dbReference type="Proteomes" id="UP000814140">
    <property type="component" value="Unassembled WGS sequence"/>
</dbReference>
<evidence type="ECO:0000313" key="1">
    <source>
        <dbReference type="EMBL" id="KAI0064949.1"/>
    </source>
</evidence>
<organism evidence="1 2">
    <name type="scientific">Artomyces pyxidatus</name>
    <dbReference type="NCBI Taxonomy" id="48021"/>
    <lineage>
        <taxon>Eukaryota</taxon>
        <taxon>Fungi</taxon>
        <taxon>Dikarya</taxon>
        <taxon>Basidiomycota</taxon>
        <taxon>Agaricomycotina</taxon>
        <taxon>Agaricomycetes</taxon>
        <taxon>Russulales</taxon>
        <taxon>Auriscalpiaceae</taxon>
        <taxon>Artomyces</taxon>
    </lineage>
</organism>
<proteinExistence type="predicted"/>
<name>A0ACB8T8X8_9AGAM</name>
<reference evidence="1" key="2">
    <citation type="journal article" date="2022" name="New Phytol.">
        <title>Evolutionary transition to the ectomycorrhizal habit in the genomes of a hyperdiverse lineage of mushroom-forming fungi.</title>
        <authorList>
            <person name="Looney B."/>
            <person name="Miyauchi S."/>
            <person name="Morin E."/>
            <person name="Drula E."/>
            <person name="Courty P.E."/>
            <person name="Kohler A."/>
            <person name="Kuo A."/>
            <person name="LaButti K."/>
            <person name="Pangilinan J."/>
            <person name="Lipzen A."/>
            <person name="Riley R."/>
            <person name="Andreopoulos W."/>
            <person name="He G."/>
            <person name="Johnson J."/>
            <person name="Nolan M."/>
            <person name="Tritt A."/>
            <person name="Barry K.W."/>
            <person name="Grigoriev I.V."/>
            <person name="Nagy L.G."/>
            <person name="Hibbett D."/>
            <person name="Henrissat B."/>
            <person name="Matheny P.B."/>
            <person name="Labbe J."/>
            <person name="Martin F.M."/>
        </authorList>
    </citation>
    <scope>NUCLEOTIDE SEQUENCE</scope>
    <source>
        <strain evidence="1">HHB10654</strain>
    </source>
</reference>
<reference evidence="1" key="1">
    <citation type="submission" date="2021-03" db="EMBL/GenBank/DDBJ databases">
        <authorList>
            <consortium name="DOE Joint Genome Institute"/>
            <person name="Ahrendt S."/>
            <person name="Looney B.P."/>
            <person name="Miyauchi S."/>
            <person name="Morin E."/>
            <person name="Drula E."/>
            <person name="Courty P.E."/>
            <person name="Chicoki N."/>
            <person name="Fauchery L."/>
            <person name="Kohler A."/>
            <person name="Kuo A."/>
            <person name="Labutti K."/>
            <person name="Pangilinan J."/>
            <person name="Lipzen A."/>
            <person name="Riley R."/>
            <person name="Andreopoulos W."/>
            <person name="He G."/>
            <person name="Johnson J."/>
            <person name="Barry K.W."/>
            <person name="Grigoriev I.V."/>
            <person name="Nagy L."/>
            <person name="Hibbett D."/>
            <person name="Henrissat B."/>
            <person name="Matheny P.B."/>
            <person name="Labbe J."/>
            <person name="Martin F."/>
        </authorList>
    </citation>
    <scope>NUCLEOTIDE SEQUENCE</scope>
    <source>
        <strain evidence="1">HHB10654</strain>
    </source>
</reference>
<protein>
    <submittedName>
        <fullName evidence="1">Uncharacterized protein</fullName>
    </submittedName>
</protein>
<evidence type="ECO:0000313" key="2">
    <source>
        <dbReference type="Proteomes" id="UP000814140"/>
    </source>
</evidence>
<sequence length="588" mass="64679">MPAKYSHVKKRAASGSARRTGSAPQPRPHSHDRAHPHKDHRNPDPLVDRSLTQAVSAVSQLERCIARILLLRYEQDIARLFSTHLYSVSIVHLPTLMMRCIALGGPGWVAHNADCDEIKDFFRAAIGMDLRQAGERVATKSVLWSYTVLRHFALSNDVKVCRRRGLQSLLLLPHYAALDAHRAALEALPAPQFAKPAHLPAAGEGLAALEAALSGAGADPAWRVKVRVGYERLVQTLWRVAHEFSARGYGLVLREKLANKWCECGCSTDHLGEVCERAVCQEEQEKGVRSGKQREWDGRGSGVYGWGTEEEEDTWESELDFGVNEVPDDPRSEMSVGELMEWRYFRAEKEKEQGNTAFKSGYYDLAIQHYVKAGEIEPEMPHYQLNLAAAHLKLSHWIEAEAACNKALTQHKSGKGYFRRARARRMQGHTEGAIQDLRAALRLQPTNAEALAELTSLVSPPATVALADGSAAPSLHRALADPPGSSTLSPAPMSSTWASAAEGPSSAAPPAQPDRLNLAKPKAPKPLPFARCSKDDRRLKVAALPLTLDVPVDMSVVSAKGRVPAYIEVKAETFSYPSWERYTVSATD</sequence>
<keyword evidence="2" id="KW-1185">Reference proteome</keyword>
<comment type="caution">
    <text evidence="1">The sequence shown here is derived from an EMBL/GenBank/DDBJ whole genome shotgun (WGS) entry which is preliminary data.</text>
</comment>